<comment type="caution">
    <text evidence="1">The sequence shown here is derived from an EMBL/GenBank/DDBJ whole genome shotgun (WGS) entry which is preliminary data.</text>
</comment>
<evidence type="ECO:0000313" key="2">
    <source>
        <dbReference type="Proteomes" id="UP001472677"/>
    </source>
</evidence>
<keyword evidence="2" id="KW-1185">Reference proteome</keyword>
<accession>A0ABR2FXX3</accession>
<dbReference type="InterPro" id="IPR036397">
    <property type="entry name" value="RNaseH_sf"/>
</dbReference>
<dbReference type="Gene3D" id="3.30.420.10">
    <property type="entry name" value="Ribonuclease H-like superfamily/Ribonuclease H"/>
    <property type="match status" value="1"/>
</dbReference>
<sequence length="148" mass="16207">MKSAGLNKDKSYVKAQLLKGEAKFSVMGVSNAEGVGCGGVLSLGGGEIWALFAGPLQRSDATITDLSAIKMALEVFIEAGFADQFELFIETPSLVVVNWLQNSFERPWSKWMLLAEIDKLVYNIANVRFEVFVDPSNHVVSKGWGFSK</sequence>
<reference evidence="1 2" key="1">
    <citation type="journal article" date="2024" name="G3 (Bethesda)">
        <title>Genome assembly of Hibiscus sabdariffa L. provides insights into metabolisms of medicinal natural products.</title>
        <authorList>
            <person name="Kim T."/>
        </authorList>
    </citation>
    <scope>NUCLEOTIDE SEQUENCE [LARGE SCALE GENOMIC DNA]</scope>
    <source>
        <strain evidence="1">TK-2024</strain>
        <tissue evidence="1">Old leaves</tissue>
    </source>
</reference>
<protein>
    <recommendedName>
        <fullName evidence="3">RNase H type-1 domain-containing protein</fullName>
    </recommendedName>
</protein>
<organism evidence="1 2">
    <name type="scientific">Hibiscus sabdariffa</name>
    <name type="common">roselle</name>
    <dbReference type="NCBI Taxonomy" id="183260"/>
    <lineage>
        <taxon>Eukaryota</taxon>
        <taxon>Viridiplantae</taxon>
        <taxon>Streptophyta</taxon>
        <taxon>Embryophyta</taxon>
        <taxon>Tracheophyta</taxon>
        <taxon>Spermatophyta</taxon>
        <taxon>Magnoliopsida</taxon>
        <taxon>eudicotyledons</taxon>
        <taxon>Gunneridae</taxon>
        <taxon>Pentapetalae</taxon>
        <taxon>rosids</taxon>
        <taxon>malvids</taxon>
        <taxon>Malvales</taxon>
        <taxon>Malvaceae</taxon>
        <taxon>Malvoideae</taxon>
        <taxon>Hibiscus</taxon>
    </lineage>
</organism>
<gene>
    <name evidence="1" type="ORF">V6N12_023525</name>
</gene>
<proteinExistence type="predicted"/>
<name>A0ABR2FXX3_9ROSI</name>
<evidence type="ECO:0008006" key="3">
    <source>
        <dbReference type="Google" id="ProtNLM"/>
    </source>
</evidence>
<dbReference type="SUPFAM" id="SSF53098">
    <property type="entry name" value="Ribonuclease H-like"/>
    <property type="match status" value="1"/>
</dbReference>
<dbReference type="EMBL" id="JBBPBM010000004">
    <property type="protein sequence ID" value="KAK8589119.1"/>
    <property type="molecule type" value="Genomic_DNA"/>
</dbReference>
<evidence type="ECO:0000313" key="1">
    <source>
        <dbReference type="EMBL" id="KAK8589119.1"/>
    </source>
</evidence>
<dbReference type="InterPro" id="IPR012337">
    <property type="entry name" value="RNaseH-like_sf"/>
</dbReference>
<dbReference type="Proteomes" id="UP001472677">
    <property type="component" value="Unassembled WGS sequence"/>
</dbReference>